<evidence type="ECO:0000256" key="4">
    <source>
        <dbReference type="ARBA" id="ARBA00023155"/>
    </source>
</evidence>
<evidence type="ECO:0000256" key="7">
    <source>
        <dbReference type="RuleBase" id="RU000682"/>
    </source>
</evidence>
<dbReference type="GO" id="GO:0030182">
    <property type="term" value="P:neuron differentiation"/>
    <property type="evidence" value="ECO:0007669"/>
    <property type="project" value="TreeGrafter"/>
</dbReference>
<feature type="compositionally biased region" description="Low complexity" evidence="8">
    <location>
        <begin position="277"/>
        <end position="290"/>
    </location>
</feature>
<keyword evidence="4 6" id="KW-0371">Homeobox</keyword>
<evidence type="ECO:0000256" key="8">
    <source>
        <dbReference type="SAM" id="MobiDB-lite"/>
    </source>
</evidence>
<evidence type="ECO:0000256" key="3">
    <source>
        <dbReference type="ARBA" id="ARBA00023125"/>
    </source>
</evidence>
<dbReference type="GO" id="GO:0000978">
    <property type="term" value="F:RNA polymerase II cis-regulatory region sequence-specific DNA binding"/>
    <property type="evidence" value="ECO:0007669"/>
    <property type="project" value="TreeGrafter"/>
</dbReference>
<dbReference type="PANTHER" id="PTHR24339:SF28">
    <property type="entry name" value="E5-RELATED"/>
    <property type="match status" value="1"/>
</dbReference>
<feature type="compositionally biased region" description="Polar residues" evidence="8">
    <location>
        <begin position="77"/>
        <end position="87"/>
    </location>
</feature>
<evidence type="ECO:0000256" key="2">
    <source>
        <dbReference type="ARBA" id="ARBA00007397"/>
    </source>
</evidence>
<keyword evidence="3 6" id="KW-0238">DNA-binding</keyword>
<organism evidence="10">
    <name type="scientific">Phalangium opilio</name>
    <name type="common">Brown Daddy-long-legs</name>
    <dbReference type="NCBI Taxonomy" id="118624"/>
    <lineage>
        <taxon>Eukaryota</taxon>
        <taxon>Metazoa</taxon>
        <taxon>Ecdysozoa</taxon>
        <taxon>Arthropoda</taxon>
        <taxon>Chelicerata</taxon>
        <taxon>Arachnida</taxon>
        <taxon>Opiliones</taxon>
        <taxon>Palpatores</taxon>
        <taxon>Phalangioidea</taxon>
        <taxon>Phalangiidae</taxon>
        <taxon>Phalangium</taxon>
    </lineage>
</organism>
<feature type="DNA-binding region" description="Homeobox" evidence="6">
    <location>
        <begin position="212"/>
        <end position="271"/>
    </location>
</feature>
<evidence type="ECO:0000256" key="5">
    <source>
        <dbReference type="ARBA" id="ARBA00023242"/>
    </source>
</evidence>
<evidence type="ECO:0000313" key="10">
    <source>
        <dbReference type="EMBL" id="AII19929.1"/>
    </source>
</evidence>
<sequence length="414" mass="44271">MMPLAPTPILAVPSKPKMGFSIDALVGNVSPLRDARESSHSPGNGTAANTGTAGKASDSPPSRPLHPSAVHPLRPSPTHQSPRTPDSQGAGGGAGPNPQQGQTQPVVPVPTFPAGVTGGPNGPIFLDAFGGGQGAMSAAGLRAALYAGHQAQEQHGYPMHGPGMPGAPFLLGCRDGYPLYPWLLARHPRFLPHRIPVGPDGAGFLLHPFRKPKRIRTAFSPSQLLKLEHAFEKNHYVVGAERKQLAQSLSLTETQVKVWFQNRRTKHKRQKQEEEQSSSNAASSTTSGGSNRDRNSTGGGSDRDRDRDRSNNRDGSRSPDRKSGHRIDVDDDEDDQRSISECGQSEDEDLCMDSPSPPPMSPNSLRHMMVSKGYGRHPHHPWALMAPGFPGMHHGGLRDLGSTEPCSSSNVPVT</sequence>
<feature type="compositionally biased region" description="Low complexity" evidence="8">
    <location>
        <begin position="96"/>
        <end position="106"/>
    </location>
</feature>
<dbReference type="EMBL" id="KJ623612">
    <property type="protein sequence ID" value="AII19929.1"/>
    <property type="molecule type" value="mRNA"/>
</dbReference>
<dbReference type="GO" id="GO:0007420">
    <property type="term" value="P:brain development"/>
    <property type="evidence" value="ECO:0007669"/>
    <property type="project" value="TreeGrafter"/>
</dbReference>
<evidence type="ECO:0000256" key="1">
    <source>
        <dbReference type="ARBA" id="ARBA00004123"/>
    </source>
</evidence>
<dbReference type="Pfam" id="PF00046">
    <property type="entry name" value="Homeodomain"/>
    <property type="match status" value="1"/>
</dbReference>
<feature type="compositionally biased region" description="Low complexity" evidence="8">
    <location>
        <begin position="43"/>
        <end position="54"/>
    </location>
</feature>
<dbReference type="FunFam" id="1.10.10.60:FF:000081">
    <property type="entry name" value="Empty spiracles homeobox 2"/>
    <property type="match status" value="1"/>
</dbReference>
<dbReference type="PANTHER" id="PTHR24339">
    <property type="entry name" value="HOMEOBOX PROTEIN EMX-RELATED"/>
    <property type="match status" value="1"/>
</dbReference>
<comment type="similarity">
    <text evidence="2">Belongs to the EMX homeobox family.</text>
</comment>
<feature type="region of interest" description="Disordered" evidence="8">
    <location>
        <begin position="263"/>
        <end position="363"/>
    </location>
</feature>
<evidence type="ECO:0000256" key="6">
    <source>
        <dbReference type="PROSITE-ProRule" id="PRU00108"/>
    </source>
</evidence>
<dbReference type="PRINTS" id="PR00031">
    <property type="entry name" value="HTHREPRESSR"/>
</dbReference>
<dbReference type="InterPro" id="IPR017970">
    <property type="entry name" value="Homeobox_CS"/>
</dbReference>
<dbReference type="PROSITE" id="PS50071">
    <property type="entry name" value="HOMEOBOX_2"/>
    <property type="match status" value="1"/>
</dbReference>
<dbReference type="InterPro" id="IPR009057">
    <property type="entry name" value="Homeodomain-like_sf"/>
</dbReference>
<dbReference type="GO" id="GO:0005634">
    <property type="term" value="C:nucleus"/>
    <property type="evidence" value="ECO:0007669"/>
    <property type="project" value="UniProtKB-SubCell"/>
</dbReference>
<dbReference type="InterPro" id="IPR000047">
    <property type="entry name" value="HTH_motif"/>
</dbReference>
<proteinExistence type="evidence at transcript level"/>
<name>A0A076FTU6_PHAOP</name>
<protein>
    <submittedName>
        <fullName evidence="10">Empty spiracles</fullName>
    </submittedName>
</protein>
<comment type="subcellular location">
    <subcellularLocation>
        <location evidence="1 6 7">Nucleus</location>
    </subcellularLocation>
</comment>
<dbReference type="SMART" id="SM00389">
    <property type="entry name" value="HOX"/>
    <property type="match status" value="1"/>
</dbReference>
<feature type="domain" description="Homeobox" evidence="9">
    <location>
        <begin position="210"/>
        <end position="270"/>
    </location>
</feature>
<dbReference type="Gene3D" id="1.10.10.60">
    <property type="entry name" value="Homeodomain-like"/>
    <property type="match status" value="1"/>
</dbReference>
<dbReference type="GO" id="GO:0000981">
    <property type="term" value="F:DNA-binding transcription factor activity, RNA polymerase II-specific"/>
    <property type="evidence" value="ECO:0007669"/>
    <property type="project" value="InterPro"/>
</dbReference>
<dbReference type="PRINTS" id="PR00024">
    <property type="entry name" value="HOMEOBOX"/>
</dbReference>
<accession>A0A076FTU6</accession>
<dbReference type="InterPro" id="IPR020479">
    <property type="entry name" value="HD_metazoa"/>
</dbReference>
<dbReference type="PROSITE" id="PS00027">
    <property type="entry name" value="HOMEOBOX_1"/>
    <property type="match status" value="1"/>
</dbReference>
<dbReference type="AlphaFoldDB" id="A0A076FTU6"/>
<evidence type="ECO:0000259" key="9">
    <source>
        <dbReference type="PROSITE" id="PS50071"/>
    </source>
</evidence>
<reference evidence="10" key="1">
    <citation type="journal article" date="2014" name="Curr. Biol.">
        <title>A Paleozoic stem group to mite harvestmen revealed through integration of phylogenetics and development.</title>
        <authorList>
            <person name="Garwood R.J."/>
            <person name="Sharma P.P."/>
            <person name="Dunlop J.A."/>
            <person name="Giribet G."/>
        </authorList>
    </citation>
    <scope>NUCLEOTIDE SEQUENCE</scope>
</reference>
<dbReference type="InterPro" id="IPR001356">
    <property type="entry name" value="HD"/>
</dbReference>
<feature type="compositionally biased region" description="Basic and acidic residues" evidence="8">
    <location>
        <begin position="291"/>
        <end position="328"/>
    </location>
</feature>
<dbReference type="SUPFAM" id="SSF46689">
    <property type="entry name" value="Homeodomain-like"/>
    <property type="match status" value="1"/>
</dbReference>
<keyword evidence="5 6" id="KW-0539">Nucleus</keyword>
<dbReference type="InterPro" id="IPR050877">
    <property type="entry name" value="EMX-VAX-Noto_Homeobox_TFs"/>
</dbReference>
<feature type="region of interest" description="Disordered" evidence="8">
    <location>
        <begin position="33"/>
        <end position="115"/>
    </location>
</feature>
<dbReference type="CDD" id="cd00086">
    <property type="entry name" value="homeodomain"/>
    <property type="match status" value="1"/>
</dbReference>